<accession>A0A450YTG9</accession>
<reference evidence="1" key="1">
    <citation type="submission" date="2019-02" db="EMBL/GenBank/DDBJ databases">
        <authorList>
            <person name="Gruber-Vodicka R. H."/>
            <person name="Seah K. B. B."/>
        </authorList>
    </citation>
    <scope>NUCLEOTIDE SEQUENCE</scope>
    <source>
        <strain evidence="2">BECK_BZ123</strain>
        <strain evidence="1">BECK_BZ125</strain>
    </source>
</reference>
<dbReference type="EMBL" id="CAADFT010000041">
    <property type="protein sequence ID" value="VFK44858.1"/>
    <property type="molecule type" value="Genomic_DNA"/>
</dbReference>
<dbReference type="EMBL" id="CAADFS010000093">
    <property type="protein sequence ID" value="VFK50186.1"/>
    <property type="molecule type" value="Genomic_DNA"/>
</dbReference>
<name>A0A450YTG9_9GAMM</name>
<proteinExistence type="predicted"/>
<sequence>MYTTYRLNADELSPGFPDALKTLFAHKPSRSRYVTPNRPNEMKPRICSTIRPIAPVCWRPRKTWRINGTWSTLKIVCEQHAFDELTSGR</sequence>
<dbReference type="AlphaFoldDB" id="A0A450YTG9"/>
<evidence type="ECO:0000313" key="1">
    <source>
        <dbReference type="EMBL" id="VFK44858.1"/>
    </source>
</evidence>
<organism evidence="1">
    <name type="scientific">Candidatus Kentrum sp. TC</name>
    <dbReference type="NCBI Taxonomy" id="2126339"/>
    <lineage>
        <taxon>Bacteria</taxon>
        <taxon>Pseudomonadati</taxon>
        <taxon>Pseudomonadota</taxon>
        <taxon>Gammaproteobacteria</taxon>
        <taxon>Candidatus Kentrum</taxon>
    </lineage>
</organism>
<gene>
    <name evidence="2" type="ORF">BECKTC1821D_GA0114238_109314</name>
    <name evidence="1" type="ORF">BECKTC1821E_GA0114239_10412</name>
</gene>
<evidence type="ECO:0000313" key="2">
    <source>
        <dbReference type="EMBL" id="VFK50186.1"/>
    </source>
</evidence>
<protein>
    <submittedName>
        <fullName evidence="1">Uncharacterized protein</fullName>
    </submittedName>
</protein>